<dbReference type="STRING" id="455193.SAMN05421805_1294"/>
<sequence>MGVPDSGGMFRRFLASRCRGGAAEPGTFTILSARFAQKRETRFDPFAASRRDLQEAQ</sequence>
<proteinExistence type="predicted"/>
<accession>A0A1I5L2Z1</accession>
<reference evidence="2 3" key="1">
    <citation type="submission" date="2016-10" db="EMBL/GenBank/DDBJ databases">
        <authorList>
            <person name="de Groot N.N."/>
        </authorList>
    </citation>
    <scope>NUCLEOTIDE SEQUENCE [LARGE SCALE GENOMIC DNA]</scope>
    <source>
        <strain evidence="2 3">CPCC 201259</strain>
    </source>
</reference>
<dbReference type="Proteomes" id="UP000270697">
    <property type="component" value="Unassembled WGS sequence"/>
</dbReference>
<dbReference type="Proteomes" id="UP000199398">
    <property type="component" value="Unassembled WGS sequence"/>
</dbReference>
<keyword evidence="4" id="KW-1185">Reference proteome</keyword>
<protein>
    <submittedName>
        <fullName evidence="2">Uncharacterized protein</fullName>
    </submittedName>
</protein>
<evidence type="ECO:0000313" key="2">
    <source>
        <dbReference type="EMBL" id="SFO91558.1"/>
    </source>
</evidence>
<evidence type="ECO:0000313" key="3">
    <source>
        <dbReference type="Proteomes" id="UP000199398"/>
    </source>
</evidence>
<evidence type="ECO:0000313" key="4">
    <source>
        <dbReference type="Proteomes" id="UP000270697"/>
    </source>
</evidence>
<name>A0A1I5L2Z1_9PSEU</name>
<dbReference type="EMBL" id="RBXX01000002">
    <property type="protein sequence ID" value="RKT86915.1"/>
    <property type="molecule type" value="Genomic_DNA"/>
</dbReference>
<dbReference type="EMBL" id="FOUP01000029">
    <property type="protein sequence ID" value="SFO91558.1"/>
    <property type="molecule type" value="Genomic_DNA"/>
</dbReference>
<organism evidence="2 3">
    <name type="scientific">Saccharopolyspora antimicrobica</name>
    <dbReference type="NCBI Taxonomy" id="455193"/>
    <lineage>
        <taxon>Bacteria</taxon>
        <taxon>Bacillati</taxon>
        <taxon>Actinomycetota</taxon>
        <taxon>Actinomycetes</taxon>
        <taxon>Pseudonocardiales</taxon>
        <taxon>Pseudonocardiaceae</taxon>
        <taxon>Saccharopolyspora</taxon>
    </lineage>
</organism>
<evidence type="ECO:0000313" key="1">
    <source>
        <dbReference type="EMBL" id="RKT86915.1"/>
    </source>
</evidence>
<dbReference type="AlphaFoldDB" id="A0A1I5L2Z1"/>
<reference evidence="1 4" key="2">
    <citation type="submission" date="2018-10" db="EMBL/GenBank/DDBJ databases">
        <title>Sequencing the genomes of 1000 actinobacteria strains.</title>
        <authorList>
            <person name="Klenk H.-P."/>
        </authorList>
    </citation>
    <scope>NUCLEOTIDE SEQUENCE [LARGE SCALE GENOMIC DNA]</scope>
    <source>
        <strain evidence="1 4">DSM 45119</strain>
    </source>
</reference>
<gene>
    <name evidence="1" type="ORF">ATL45_5296</name>
    <name evidence="2" type="ORF">SAMN05421805_1294</name>
</gene>